<proteinExistence type="predicted"/>
<keyword evidence="1" id="KW-1133">Transmembrane helix</keyword>
<organism evidence="2 3">
    <name type="scientific">Linum tenue</name>
    <dbReference type="NCBI Taxonomy" id="586396"/>
    <lineage>
        <taxon>Eukaryota</taxon>
        <taxon>Viridiplantae</taxon>
        <taxon>Streptophyta</taxon>
        <taxon>Embryophyta</taxon>
        <taxon>Tracheophyta</taxon>
        <taxon>Spermatophyta</taxon>
        <taxon>Magnoliopsida</taxon>
        <taxon>eudicotyledons</taxon>
        <taxon>Gunneridae</taxon>
        <taxon>Pentapetalae</taxon>
        <taxon>rosids</taxon>
        <taxon>fabids</taxon>
        <taxon>Malpighiales</taxon>
        <taxon>Linaceae</taxon>
        <taxon>Linum</taxon>
    </lineage>
</organism>
<dbReference type="AlphaFoldDB" id="A0AAV0IDE3"/>
<keyword evidence="3" id="KW-1185">Reference proteome</keyword>
<accession>A0AAV0IDE3</accession>
<sequence length="65" mass="7334">RHISPTALYHFAWVLAVLSNFFAAAAAFTLTGELRTHECFCLTQTRGLTSKSCTKDDWRKHLCCS</sequence>
<feature type="non-terminal residue" evidence="2">
    <location>
        <position position="1"/>
    </location>
</feature>
<evidence type="ECO:0000256" key="1">
    <source>
        <dbReference type="SAM" id="Phobius"/>
    </source>
</evidence>
<feature type="transmembrane region" description="Helical" evidence="1">
    <location>
        <begin position="7"/>
        <end position="28"/>
    </location>
</feature>
<keyword evidence="1" id="KW-0472">Membrane</keyword>
<protein>
    <submittedName>
        <fullName evidence="2">Uncharacterized protein</fullName>
    </submittedName>
</protein>
<dbReference type="Proteomes" id="UP001154282">
    <property type="component" value="Unassembled WGS sequence"/>
</dbReference>
<evidence type="ECO:0000313" key="3">
    <source>
        <dbReference type="Proteomes" id="UP001154282"/>
    </source>
</evidence>
<reference evidence="2" key="1">
    <citation type="submission" date="2022-08" db="EMBL/GenBank/DDBJ databases">
        <authorList>
            <person name="Gutierrez-Valencia J."/>
        </authorList>
    </citation>
    <scope>NUCLEOTIDE SEQUENCE</scope>
</reference>
<evidence type="ECO:0000313" key="2">
    <source>
        <dbReference type="EMBL" id="CAI0395313.1"/>
    </source>
</evidence>
<keyword evidence="1" id="KW-0812">Transmembrane</keyword>
<comment type="caution">
    <text evidence="2">The sequence shown here is derived from an EMBL/GenBank/DDBJ whole genome shotgun (WGS) entry which is preliminary data.</text>
</comment>
<gene>
    <name evidence="2" type="ORF">LITE_LOCUS8678</name>
</gene>
<dbReference type="EMBL" id="CAMGYJ010000003">
    <property type="protein sequence ID" value="CAI0395313.1"/>
    <property type="molecule type" value="Genomic_DNA"/>
</dbReference>
<name>A0AAV0IDE3_9ROSI</name>